<evidence type="ECO:0000259" key="7">
    <source>
        <dbReference type="Pfam" id="PF00248"/>
    </source>
</evidence>
<dbReference type="FunFam" id="3.20.20.100:FF:000015">
    <property type="entry name" value="Oxidoreductase, aldo/keto reductase family"/>
    <property type="match status" value="1"/>
</dbReference>
<accession>A0A0R1JZY2</accession>
<dbReference type="InterPro" id="IPR036812">
    <property type="entry name" value="NAD(P)_OxRdtase_dom_sf"/>
</dbReference>
<dbReference type="Gene3D" id="3.20.20.100">
    <property type="entry name" value="NADP-dependent oxidoreductase domain"/>
    <property type="match status" value="1"/>
</dbReference>
<feature type="active site" description="Proton donor" evidence="4">
    <location>
        <position position="55"/>
    </location>
</feature>
<dbReference type="GO" id="GO:0016616">
    <property type="term" value="F:oxidoreductase activity, acting on the CH-OH group of donors, NAD or NADP as acceptor"/>
    <property type="evidence" value="ECO:0007669"/>
    <property type="project" value="UniProtKB-ARBA"/>
</dbReference>
<feature type="binding site" evidence="5">
    <location>
        <position position="117"/>
    </location>
    <ligand>
        <name>substrate</name>
    </ligand>
</feature>
<dbReference type="Pfam" id="PF00248">
    <property type="entry name" value="Aldo_ket_red"/>
    <property type="match status" value="1"/>
</dbReference>
<gene>
    <name evidence="8" type="ORF">FD30_GL001284</name>
</gene>
<dbReference type="EMBL" id="AZDT01000016">
    <property type="protein sequence ID" value="KRK76751.1"/>
    <property type="molecule type" value="Genomic_DNA"/>
</dbReference>
<dbReference type="PANTHER" id="PTHR43827">
    <property type="entry name" value="2,5-DIKETO-D-GLUCONIC ACID REDUCTASE"/>
    <property type="match status" value="1"/>
</dbReference>
<dbReference type="PROSITE" id="PS00063">
    <property type="entry name" value="ALDOKETO_REDUCTASE_3"/>
    <property type="match status" value="1"/>
</dbReference>
<feature type="domain" description="NADP-dependent oxidoreductase" evidence="7">
    <location>
        <begin position="22"/>
        <end position="267"/>
    </location>
</feature>
<sequence>MMPESVLNQRITLNNGVTMPRLGLGSWKASNTATDQAVSAAIQQGYRLIDTAKQYGNEAGVGAGIRNGLLATGLNRKDLFVTTKVYNGDQGYDSTLRAFDQTLKQLQLHYVDLYLIHWPVDGKYIDTWRALEELYRNGQVRAIGVSNFDQERLTNLLDKTAVTPVVNQMEFNPLNQERGLRQLMRLTGIQLEAWSPLGGGASLNQPVIQELAHKYHKTPAQIILRWDYQENIVTIPKSVHSGRILENSQIGDFTLSEHDVAAIQALDQEKRGLWYEDFAWHNPTDPKAMKDFVSSWDDTAKYQK</sequence>
<feature type="site" description="Lowers pKa of active site Tyr" evidence="6">
    <location>
        <position position="84"/>
    </location>
</feature>
<evidence type="ECO:0000256" key="2">
    <source>
        <dbReference type="ARBA" id="ARBA00022857"/>
    </source>
</evidence>
<dbReference type="PROSITE" id="PS00062">
    <property type="entry name" value="ALDOKETO_REDUCTASE_2"/>
    <property type="match status" value="1"/>
</dbReference>
<evidence type="ECO:0000256" key="6">
    <source>
        <dbReference type="PIRSR" id="PIRSR000097-3"/>
    </source>
</evidence>
<dbReference type="InterPro" id="IPR023210">
    <property type="entry name" value="NADP_OxRdtase_dom"/>
</dbReference>
<dbReference type="InterPro" id="IPR020471">
    <property type="entry name" value="AKR"/>
</dbReference>
<dbReference type="PROSITE" id="PS00798">
    <property type="entry name" value="ALDOKETO_REDUCTASE_1"/>
    <property type="match status" value="1"/>
</dbReference>
<dbReference type="AlphaFoldDB" id="A0A0R1JZY2"/>
<reference evidence="8 9" key="1">
    <citation type="journal article" date="2015" name="Genome Announc.">
        <title>Expanding the biotechnology potential of lactobacilli through comparative genomics of 213 strains and associated genera.</title>
        <authorList>
            <person name="Sun Z."/>
            <person name="Harris H.M."/>
            <person name="McCann A."/>
            <person name="Guo C."/>
            <person name="Argimon S."/>
            <person name="Zhang W."/>
            <person name="Yang X."/>
            <person name="Jeffery I.B."/>
            <person name="Cooney J.C."/>
            <person name="Kagawa T.F."/>
            <person name="Liu W."/>
            <person name="Song Y."/>
            <person name="Salvetti E."/>
            <person name="Wrobel A."/>
            <person name="Rasinkangas P."/>
            <person name="Parkhill J."/>
            <person name="Rea M.C."/>
            <person name="O'Sullivan O."/>
            <person name="Ritari J."/>
            <person name="Douillard F.P."/>
            <person name="Paul Ross R."/>
            <person name="Yang R."/>
            <person name="Briner A.E."/>
            <person name="Felis G.E."/>
            <person name="de Vos W.M."/>
            <person name="Barrangou R."/>
            <person name="Klaenhammer T.R."/>
            <person name="Caufield P.W."/>
            <person name="Cui Y."/>
            <person name="Zhang H."/>
            <person name="O'Toole P.W."/>
        </authorList>
    </citation>
    <scope>NUCLEOTIDE SEQUENCE [LARGE SCALE GENOMIC DNA]</scope>
    <source>
        <strain evidence="8 9">DSM 19117</strain>
    </source>
</reference>
<evidence type="ECO:0000256" key="5">
    <source>
        <dbReference type="PIRSR" id="PIRSR000097-2"/>
    </source>
</evidence>
<protein>
    <submittedName>
        <fullName evidence="8">Aldo-keto reductase</fullName>
    </submittedName>
</protein>
<dbReference type="PATRIC" id="fig|1423773.3.peg.1311"/>
<organism evidence="8 9">
    <name type="scientific">Levilactobacillus namurensis DSM 19117</name>
    <dbReference type="NCBI Taxonomy" id="1423773"/>
    <lineage>
        <taxon>Bacteria</taxon>
        <taxon>Bacillati</taxon>
        <taxon>Bacillota</taxon>
        <taxon>Bacilli</taxon>
        <taxon>Lactobacillales</taxon>
        <taxon>Lactobacillaceae</taxon>
        <taxon>Levilactobacillus</taxon>
    </lineage>
</organism>
<evidence type="ECO:0000256" key="3">
    <source>
        <dbReference type="ARBA" id="ARBA00023002"/>
    </source>
</evidence>
<comment type="similarity">
    <text evidence="1">Belongs to the aldo/keto reductase family.</text>
</comment>
<evidence type="ECO:0000256" key="4">
    <source>
        <dbReference type="PIRSR" id="PIRSR000097-1"/>
    </source>
</evidence>
<dbReference type="PIRSF" id="PIRSF000097">
    <property type="entry name" value="AKR"/>
    <property type="match status" value="1"/>
</dbReference>
<dbReference type="STRING" id="1423773.FD30_GL001284"/>
<keyword evidence="9" id="KW-1185">Reference proteome</keyword>
<comment type="caution">
    <text evidence="8">The sequence shown here is derived from an EMBL/GenBank/DDBJ whole genome shotgun (WGS) entry which is preliminary data.</text>
</comment>
<evidence type="ECO:0000313" key="9">
    <source>
        <dbReference type="Proteomes" id="UP000051162"/>
    </source>
</evidence>
<evidence type="ECO:0000313" key="8">
    <source>
        <dbReference type="EMBL" id="KRK76751.1"/>
    </source>
</evidence>
<dbReference type="PANTHER" id="PTHR43827:SF3">
    <property type="entry name" value="NADP-DEPENDENT OXIDOREDUCTASE DOMAIN-CONTAINING PROTEIN"/>
    <property type="match status" value="1"/>
</dbReference>
<dbReference type="PRINTS" id="PR00069">
    <property type="entry name" value="ALDKETRDTASE"/>
</dbReference>
<dbReference type="SUPFAM" id="SSF51430">
    <property type="entry name" value="NAD(P)-linked oxidoreductase"/>
    <property type="match status" value="1"/>
</dbReference>
<dbReference type="Proteomes" id="UP000051162">
    <property type="component" value="Unassembled WGS sequence"/>
</dbReference>
<proteinExistence type="inferred from homology"/>
<evidence type="ECO:0000256" key="1">
    <source>
        <dbReference type="ARBA" id="ARBA00007905"/>
    </source>
</evidence>
<keyword evidence="3" id="KW-0560">Oxidoreductase</keyword>
<dbReference type="InterPro" id="IPR018170">
    <property type="entry name" value="Aldo/ket_reductase_CS"/>
</dbReference>
<keyword evidence="2" id="KW-0521">NADP</keyword>
<name>A0A0R1JZY2_9LACO</name>